<protein>
    <submittedName>
        <fullName evidence="1">Uncharacterized protein</fullName>
    </submittedName>
</protein>
<organism evidence="1 2">
    <name type="scientific">Pieris brassicae</name>
    <name type="common">White butterfly</name>
    <name type="synonym">Large white butterfly</name>
    <dbReference type="NCBI Taxonomy" id="7116"/>
    <lineage>
        <taxon>Eukaryota</taxon>
        <taxon>Metazoa</taxon>
        <taxon>Ecdysozoa</taxon>
        <taxon>Arthropoda</taxon>
        <taxon>Hexapoda</taxon>
        <taxon>Insecta</taxon>
        <taxon>Pterygota</taxon>
        <taxon>Neoptera</taxon>
        <taxon>Endopterygota</taxon>
        <taxon>Lepidoptera</taxon>
        <taxon>Glossata</taxon>
        <taxon>Ditrysia</taxon>
        <taxon>Papilionoidea</taxon>
        <taxon>Pieridae</taxon>
        <taxon>Pierinae</taxon>
        <taxon>Pieris</taxon>
    </lineage>
</organism>
<dbReference type="Proteomes" id="UP001152562">
    <property type="component" value="Unassembled WGS sequence"/>
</dbReference>
<sequence>MRMAARSMFAEANKLCERVPRRASYSHTFKVQYPEDAVQLPFRVLIVQDAREVTVATGSADKRGGEALGLSARDVDAVRVKPN</sequence>
<name>A0A9P0X9R0_PIEBR</name>
<accession>A0A9P0X9R0</accession>
<dbReference type="AlphaFoldDB" id="A0A9P0X9R0"/>
<comment type="caution">
    <text evidence="1">The sequence shown here is derived from an EMBL/GenBank/DDBJ whole genome shotgun (WGS) entry which is preliminary data.</text>
</comment>
<dbReference type="EMBL" id="CALOZG010000005">
    <property type="protein sequence ID" value="CAH4028101.1"/>
    <property type="molecule type" value="Genomic_DNA"/>
</dbReference>
<evidence type="ECO:0000313" key="2">
    <source>
        <dbReference type="Proteomes" id="UP001152562"/>
    </source>
</evidence>
<evidence type="ECO:0000313" key="1">
    <source>
        <dbReference type="EMBL" id="CAH4028101.1"/>
    </source>
</evidence>
<proteinExistence type="predicted"/>
<keyword evidence="2" id="KW-1185">Reference proteome</keyword>
<reference evidence="1" key="1">
    <citation type="submission" date="2022-05" db="EMBL/GenBank/DDBJ databases">
        <authorList>
            <person name="Okamura Y."/>
        </authorList>
    </citation>
    <scope>NUCLEOTIDE SEQUENCE</scope>
</reference>
<gene>
    <name evidence="1" type="ORF">PIBRA_LOCUS5054</name>
</gene>